<reference evidence="2" key="1">
    <citation type="journal article" date="2020" name="Stud. Mycol.">
        <title>101 Dothideomycetes genomes: a test case for predicting lifestyles and emergence of pathogens.</title>
        <authorList>
            <person name="Haridas S."/>
            <person name="Albert R."/>
            <person name="Binder M."/>
            <person name="Bloem J."/>
            <person name="Labutti K."/>
            <person name="Salamov A."/>
            <person name="Andreopoulos B."/>
            <person name="Baker S."/>
            <person name="Barry K."/>
            <person name="Bills G."/>
            <person name="Bluhm B."/>
            <person name="Cannon C."/>
            <person name="Castanera R."/>
            <person name="Culley D."/>
            <person name="Daum C."/>
            <person name="Ezra D."/>
            <person name="Gonzalez J."/>
            <person name="Henrissat B."/>
            <person name="Kuo A."/>
            <person name="Liang C."/>
            <person name="Lipzen A."/>
            <person name="Lutzoni F."/>
            <person name="Magnuson J."/>
            <person name="Mondo S."/>
            <person name="Nolan M."/>
            <person name="Ohm R."/>
            <person name="Pangilinan J."/>
            <person name="Park H.-J."/>
            <person name="Ramirez L."/>
            <person name="Alfaro M."/>
            <person name="Sun H."/>
            <person name="Tritt A."/>
            <person name="Yoshinaga Y."/>
            <person name="Zwiers L.-H."/>
            <person name="Turgeon B."/>
            <person name="Goodwin S."/>
            <person name="Spatafora J."/>
            <person name="Crous P."/>
            <person name="Grigoriev I."/>
        </authorList>
    </citation>
    <scope>NUCLEOTIDE SEQUENCE</scope>
    <source>
        <strain evidence="2">Tuck. ex Michener</strain>
    </source>
</reference>
<organism evidence="2 3">
    <name type="scientific">Viridothelium virens</name>
    <name type="common">Speckled blister lichen</name>
    <name type="synonym">Trypethelium virens</name>
    <dbReference type="NCBI Taxonomy" id="1048519"/>
    <lineage>
        <taxon>Eukaryota</taxon>
        <taxon>Fungi</taxon>
        <taxon>Dikarya</taxon>
        <taxon>Ascomycota</taxon>
        <taxon>Pezizomycotina</taxon>
        <taxon>Dothideomycetes</taxon>
        <taxon>Dothideomycetes incertae sedis</taxon>
        <taxon>Trypetheliales</taxon>
        <taxon>Trypetheliaceae</taxon>
        <taxon>Viridothelium</taxon>
    </lineage>
</organism>
<feature type="transmembrane region" description="Helical" evidence="1">
    <location>
        <begin position="39"/>
        <end position="62"/>
    </location>
</feature>
<dbReference type="Proteomes" id="UP000800092">
    <property type="component" value="Unassembled WGS sequence"/>
</dbReference>
<protein>
    <submittedName>
        <fullName evidence="2">Uncharacterized protein</fullName>
    </submittedName>
</protein>
<keyword evidence="1" id="KW-1133">Transmembrane helix</keyword>
<name>A0A6A6GY85_VIRVR</name>
<dbReference type="OrthoDB" id="3890746at2759"/>
<accession>A0A6A6GY85</accession>
<gene>
    <name evidence="2" type="ORF">EV356DRAFT_508959</name>
</gene>
<keyword evidence="1" id="KW-0472">Membrane</keyword>
<evidence type="ECO:0000256" key="1">
    <source>
        <dbReference type="SAM" id="Phobius"/>
    </source>
</evidence>
<proteinExistence type="predicted"/>
<keyword evidence="1" id="KW-0812">Transmembrane</keyword>
<feature type="transmembrane region" description="Helical" evidence="1">
    <location>
        <begin position="6"/>
        <end position="27"/>
    </location>
</feature>
<dbReference type="AlphaFoldDB" id="A0A6A6GY85"/>
<keyword evidence="3" id="KW-1185">Reference proteome</keyword>
<dbReference type="EMBL" id="ML991841">
    <property type="protein sequence ID" value="KAF2230430.1"/>
    <property type="molecule type" value="Genomic_DNA"/>
</dbReference>
<feature type="transmembrane region" description="Helical" evidence="1">
    <location>
        <begin position="110"/>
        <end position="137"/>
    </location>
</feature>
<sequence>MRGIKATVGATTVMTFFGLVVLILAFLPRFASTNSSMPSILVFATTLPSAVLTIATIILTAASKSNEPVTDTVQTWTCRWTDYAKTHGGLGSSQNNVPSNFGSMCTQSRFAFYGLIPIFILQLFLLLASAIGALAMLCSSKKDRSEEGGMTPIKEQQAVMAGMPAYEMDYRTGKHGPVVNSYDVA</sequence>
<evidence type="ECO:0000313" key="3">
    <source>
        <dbReference type="Proteomes" id="UP000800092"/>
    </source>
</evidence>
<evidence type="ECO:0000313" key="2">
    <source>
        <dbReference type="EMBL" id="KAF2230430.1"/>
    </source>
</evidence>